<proteinExistence type="predicted"/>
<evidence type="ECO:0000313" key="2">
    <source>
        <dbReference type="EMBL" id="KDP21798.1"/>
    </source>
</evidence>
<dbReference type="OrthoDB" id="606645at2759"/>
<dbReference type="Pfam" id="PF22272">
    <property type="entry name" value="LEA_3b"/>
    <property type="match status" value="1"/>
</dbReference>
<dbReference type="Proteomes" id="UP000027138">
    <property type="component" value="Unassembled WGS sequence"/>
</dbReference>
<feature type="region of interest" description="Disordered" evidence="1">
    <location>
        <begin position="68"/>
        <end position="124"/>
    </location>
</feature>
<evidence type="ECO:0008006" key="4">
    <source>
        <dbReference type="Google" id="ProtNLM"/>
    </source>
</evidence>
<dbReference type="STRING" id="180498.A0A067JG98"/>
<dbReference type="PANTHER" id="PTHR35122:SF2">
    <property type="entry name" value="OS04G0598000 PROTEIN"/>
    <property type="match status" value="1"/>
</dbReference>
<keyword evidence="3" id="KW-1185">Reference proteome</keyword>
<evidence type="ECO:0000313" key="3">
    <source>
        <dbReference type="Proteomes" id="UP000027138"/>
    </source>
</evidence>
<reference evidence="2 3" key="1">
    <citation type="journal article" date="2014" name="PLoS ONE">
        <title>Global Analysis of Gene Expression Profiles in Physic Nut (Jatropha curcas L.) Seedlings Exposed to Salt Stress.</title>
        <authorList>
            <person name="Zhang L."/>
            <person name="Zhang C."/>
            <person name="Wu P."/>
            <person name="Chen Y."/>
            <person name="Li M."/>
            <person name="Jiang H."/>
            <person name="Wu G."/>
        </authorList>
    </citation>
    <scope>NUCLEOTIDE SEQUENCE [LARGE SCALE GENOMIC DNA]</scope>
    <source>
        <strain evidence="3">cv. GZQX0401</strain>
        <tissue evidence="2">Young leaves</tissue>
    </source>
</reference>
<dbReference type="EMBL" id="KK915560">
    <property type="protein sequence ID" value="KDP21798.1"/>
    <property type="molecule type" value="Genomic_DNA"/>
</dbReference>
<dbReference type="AlphaFoldDB" id="A0A067JG98"/>
<gene>
    <name evidence="2" type="ORF">JCGZ_00585</name>
</gene>
<dbReference type="InterPro" id="IPR039291">
    <property type="entry name" value="At5g17165-like"/>
</dbReference>
<dbReference type="KEGG" id="jcu:105649031"/>
<name>A0A067JG98_JATCU</name>
<organism evidence="2 3">
    <name type="scientific">Jatropha curcas</name>
    <name type="common">Barbados nut</name>
    <dbReference type="NCBI Taxonomy" id="180498"/>
    <lineage>
        <taxon>Eukaryota</taxon>
        <taxon>Viridiplantae</taxon>
        <taxon>Streptophyta</taxon>
        <taxon>Embryophyta</taxon>
        <taxon>Tracheophyta</taxon>
        <taxon>Spermatophyta</taxon>
        <taxon>Magnoliopsida</taxon>
        <taxon>eudicotyledons</taxon>
        <taxon>Gunneridae</taxon>
        <taxon>Pentapetalae</taxon>
        <taxon>rosids</taxon>
        <taxon>fabids</taxon>
        <taxon>Malpighiales</taxon>
        <taxon>Euphorbiaceae</taxon>
        <taxon>Crotonoideae</taxon>
        <taxon>Jatropheae</taxon>
        <taxon>Jatropha</taxon>
    </lineage>
</organism>
<accession>A0A067JG98</accession>
<sequence>MAANSKSTQGIASLGKRVISQIWTANSARAASVSTARRTAHTSTYDRNFDDQVAASVVPDDVIQPLSDKYWAPHPQTGVFGPATEQNSAAGKDRISNTGESSVLEETAWFRPTSLEDPEKPNQA</sequence>
<dbReference type="PANTHER" id="PTHR35122">
    <property type="entry name" value="OSJNBA0093F12.14 PROTEIN"/>
    <property type="match status" value="1"/>
</dbReference>
<protein>
    <recommendedName>
        <fullName evidence="4">Late embryogenesis abundant protein At5g17165-like</fullName>
    </recommendedName>
</protein>
<evidence type="ECO:0000256" key="1">
    <source>
        <dbReference type="SAM" id="MobiDB-lite"/>
    </source>
</evidence>